<name>A3LV24_PICST</name>
<feature type="region of interest" description="Disordered" evidence="2">
    <location>
        <begin position="282"/>
        <end position="314"/>
    </location>
</feature>
<evidence type="ECO:0000256" key="2">
    <source>
        <dbReference type="SAM" id="MobiDB-lite"/>
    </source>
</evidence>
<gene>
    <name evidence="3" type="ORF">PICST_60470</name>
</gene>
<dbReference type="GeneID" id="4839633"/>
<feature type="compositionally biased region" description="Polar residues" evidence="2">
    <location>
        <begin position="596"/>
        <end position="611"/>
    </location>
</feature>
<evidence type="ECO:0000313" key="3">
    <source>
        <dbReference type="EMBL" id="ABN67055.2"/>
    </source>
</evidence>
<dbReference type="InParanoid" id="A3LV24"/>
<evidence type="ECO:0000256" key="1">
    <source>
        <dbReference type="SAM" id="Coils"/>
    </source>
</evidence>
<evidence type="ECO:0000313" key="4">
    <source>
        <dbReference type="Proteomes" id="UP000002258"/>
    </source>
</evidence>
<dbReference type="RefSeq" id="XP_001385084.2">
    <property type="nucleotide sequence ID" value="XM_001385047.1"/>
</dbReference>
<dbReference type="KEGG" id="pic:PICST_60470"/>
<dbReference type="OMA" id="PPNYMAY"/>
<protein>
    <submittedName>
        <fullName evidence="3">Uncharacterized protein</fullName>
    </submittedName>
</protein>
<feature type="compositionally biased region" description="Low complexity" evidence="2">
    <location>
        <begin position="284"/>
        <end position="294"/>
    </location>
</feature>
<reference evidence="3 4" key="1">
    <citation type="journal article" date="2007" name="Nat. Biotechnol.">
        <title>Genome sequence of the lignocellulose-bioconverting and xylose-fermenting yeast Pichia stipitis.</title>
        <authorList>
            <person name="Jeffries T.W."/>
            <person name="Grigoriev I.V."/>
            <person name="Grimwood J."/>
            <person name="Laplaza J.M."/>
            <person name="Aerts A."/>
            <person name="Salamov A."/>
            <person name="Schmutz J."/>
            <person name="Lindquist E."/>
            <person name="Dehal P."/>
            <person name="Shapiro H."/>
            <person name="Jin Y.S."/>
            <person name="Passoth V."/>
            <person name="Richardson P.M."/>
        </authorList>
    </citation>
    <scope>NUCLEOTIDE SEQUENCE [LARGE SCALE GENOMIC DNA]</scope>
    <source>
        <strain evidence="4">ATCC 58785 / CBS 6054 / NBRC 10063 / NRRL Y-11545</strain>
    </source>
</reference>
<dbReference type="Proteomes" id="UP000002258">
    <property type="component" value="Chromosome 5"/>
</dbReference>
<dbReference type="HOGENOM" id="CLU_014396_0_0_1"/>
<feature type="region of interest" description="Disordered" evidence="2">
    <location>
        <begin position="1"/>
        <end position="21"/>
    </location>
</feature>
<sequence>MSYKRQKIATIPRSMDESSFDVPLPPRISSERDNVPLLHNVPPTMIPIVQEPSSVEDFFTDLTTDMSDHRRSAQISGIVNRFPPPLPPLFPRAQLQQQDDYDEYGDPIDKGGIFVPFIFPPPPKPAGVSETTPAAENLSGNQVSPLSDFVYLQVPPLPFPPPNYMPYPINADKSTLTPHEVFGAFIDANEELPRIDMVVASAAGSLFDMKAQASEEGFTIQQFEETQKQKMLTKSRRGRRKNTSEGEEYDENLSMNEGYSEYVDYVRKIDTRNYYDQYDKTKQSNSYELSSRSSEFAEIKQRTSNVKSKRDASILSNKEDKEYSSADLLSTDGQQSEGWKSFLPISTSKVLSNTNKDISSANGSNKEKRRLDLVQYRQELEEYEKSQRFEIYRAKKMQLLERLKNLQESKISFTNLSIKDEELQRYKDNLDIERDEELVRLKLVENYELLKNSLTFYQDSNRVYKHLNTVLINKLEKLKNFFEYQRDLFINRLNNSNADVYDIKSKDAGRLYSGISTRDFGTEIKQTIKKSLFNEPARKEDGVLVHDYMALITPAEFDIITGDLPVKAKGPGSKESKQSTSAKHKIFQNSLYEKITSGSDTNASDSNSSVGSGPKRRGRRANVPPTATGGPPPGGDRIKGDGPDYKYSEAALLAKIMKQFNGPQAARPDELNYDLDMMGVRTRWPVPR</sequence>
<accession>A3LV24</accession>
<feature type="compositionally biased region" description="Basic residues" evidence="2">
    <location>
        <begin position="231"/>
        <end position="241"/>
    </location>
</feature>
<feature type="coiled-coil region" evidence="1">
    <location>
        <begin position="366"/>
        <end position="436"/>
    </location>
</feature>
<dbReference type="STRING" id="322104.A3LV24"/>
<feature type="region of interest" description="Disordered" evidence="2">
    <location>
        <begin position="596"/>
        <end position="643"/>
    </location>
</feature>
<dbReference type="eggNOG" id="ENOG502SZUG">
    <property type="taxonomic scope" value="Eukaryota"/>
</dbReference>
<proteinExistence type="predicted"/>
<dbReference type="AlphaFoldDB" id="A3LV24"/>
<keyword evidence="1" id="KW-0175">Coiled coil</keyword>
<dbReference type="OrthoDB" id="4082517at2759"/>
<feature type="region of interest" description="Disordered" evidence="2">
    <location>
        <begin position="228"/>
        <end position="252"/>
    </location>
</feature>
<keyword evidence="4" id="KW-1185">Reference proteome</keyword>
<dbReference type="EMBL" id="CP000499">
    <property type="protein sequence ID" value="ABN67055.2"/>
    <property type="molecule type" value="Genomic_DNA"/>
</dbReference>
<organism evidence="3 4">
    <name type="scientific">Scheffersomyces stipitis (strain ATCC 58785 / CBS 6054 / NBRC 10063 / NRRL Y-11545)</name>
    <name type="common">Yeast</name>
    <name type="synonym">Pichia stipitis</name>
    <dbReference type="NCBI Taxonomy" id="322104"/>
    <lineage>
        <taxon>Eukaryota</taxon>
        <taxon>Fungi</taxon>
        <taxon>Dikarya</taxon>
        <taxon>Ascomycota</taxon>
        <taxon>Saccharomycotina</taxon>
        <taxon>Pichiomycetes</taxon>
        <taxon>Debaryomycetaceae</taxon>
        <taxon>Scheffersomyces</taxon>
    </lineage>
</organism>